<reference evidence="1 2" key="1">
    <citation type="submission" date="2018-10" db="EMBL/GenBank/DDBJ databases">
        <title>Transmission dynamics of multidrug resistant bacteria on intensive care unit surfaces.</title>
        <authorList>
            <person name="D'Souza A.W."/>
            <person name="Potter R.F."/>
            <person name="Wallace M."/>
            <person name="Shupe A."/>
            <person name="Patel S."/>
            <person name="Sun S."/>
            <person name="Gul D."/>
            <person name="Kwon J.H."/>
            <person name="Andleeb S."/>
            <person name="Burnham C.-A.D."/>
            <person name="Dantas G."/>
        </authorList>
    </citation>
    <scope>NUCLEOTIDE SEQUENCE [LARGE SCALE GENOMIC DNA]</scope>
    <source>
        <strain evidence="1 2">EC_073</strain>
    </source>
</reference>
<name>A0A3R9FSM1_ENTCL</name>
<evidence type="ECO:0000313" key="2">
    <source>
        <dbReference type="Proteomes" id="UP000275321"/>
    </source>
</evidence>
<protein>
    <submittedName>
        <fullName evidence="1">Uncharacterized protein</fullName>
    </submittedName>
</protein>
<dbReference type="EMBL" id="RHWT01000049">
    <property type="protein sequence ID" value="RSB25950.1"/>
    <property type="molecule type" value="Genomic_DNA"/>
</dbReference>
<gene>
    <name evidence="1" type="ORF">EGK68_23310</name>
</gene>
<proteinExistence type="predicted"/>
<dbReference type="Proteomes" id="UP000275321">
    <property type="component" value="Unassembled WGS sequence"/>
</dbReference>
<evidence type="ECO:0000313" key="1">
    <source>
        <dbReference type="EMBL" id="RSB25950.1"/>
    </source>
</evidence>
<accession>A0A3R9FSM1</accession>
<dbReference type="AlphaFoldDB" id="A0A3R9FSM1"/>
<organism evidence="1 2">
    <name type="scientific">Enterobacter cloacae</name>
    <dbReference type="NCBI Taxonomy" id="550"/>
    <lineage>
        <taxon>Bacteria</taxon>
        <taxon>Pseudomonadati</taxon>
        <taxon>Pseudomonadota</taxon>
        <taxon>Gammaproteobacteria</taxon>
        <taxon>Enterobacterales</taxon>
        <taxon>Enterobacteriaceae</taxon>
        <taxon>Enterobacter</taxon>
        <taxon>Enterobacter cloacae complex</taxon>
    </lineage>
</organism>
<sequence>MERNAHRLTLHSPAGVILHLTRPGFIDFAQLKERFEPRKRCKKRKFTTIYYDATTMQHRQSKQLT</sequence>
<comment type="caution">
    <text evidence="1">The sequence shown here is derived from an EMBL/GenBank/DDBJ whole genome shotgun (WGS) entry which is preliminary data.</text>
</comment>